<dbReference type="Gramene" id="PGSC0003DMT400090877">
    <property type="protein sequence ID" value="PGSC0003DMT400090877"/>
    <property type="gene ID" value="PGSC0003DMG400040448"/>
</dbReference>
<protein>
    <submittedName>
        <fullName evidence="1">Uncharacterized protein</fullName>
    </submittedName>
</protein>
<dbReference type="HOGENOM" id="CLU_2125492_0_0_1"/>
<accession>M1DLE1</accession>
<dbReference type="AlphaFoldDB" id="M1DLE1"/>
<proteinExistence type="predicted"/>
<name>M1DLE1_SOLTU</name>
<dbReference type="STRING" id="4113.M1DLE1"/>
<organism evidence="1 2">
    <name type="scientific">Solanum tuberosum</name>
    <name type="common">Potato</name>
    <dbReference type="NCBI Taxonomy" id="4113"/>
    <lineage>
        <taxon>Eukaryota</taxon>
        <taxon>Viridiplantae</taxon>
        <taxon>Streptophyta</taxon>
        <taxon>Embryophyta</taxon>
        <taxon>Tracheophyta</taxon>
        <taxon>Spermatophyta</taxon>
        <taxon>Magnoliopsida</taxon>
        <taxon>eudicotyledons</taxon>
        <taxon>Gunneridae</taxon>
        <taxon>Pentapetalae</taxon>
        <taxon>asterids</taxon>
        <taxon>lamiids</taxon>
        <taxon>Solanales</taxon>
        <taxon>Solanaceae</taxon>
        <taxon>Solanoideae</taxon>
        <taxon>Solaneae</taxon>
        <taxon>Solanum</taxon>
    </lineage>
</organism>
<sequence length="114" mass="13132">MMSPNHWDPSTKTFSHPLRLDDSIRSALTFISQPPGEDHLVIKVYGATILSLKDEGAIQSQVKRMLRFYDKDEQDVTYFHKIHPHGEAKGFGRMFRSPILFEDVAKSLLPRYCP</sequence>
<evidence type="ECO:0000313" key="1">
    <source>
        <dbReference type="EnsemblPlants" id="PGSC0003DMT400090877"/>
    </source>
</evidence>
<reference evidence="2" key="1">
    <citation type="journal article" date="2011" name="Nature">
        <title>Genome sequence and analysis of the tuber crop potato.</title>
        <authorList>
            <consortium name="The Potato Genome Sequencing Consortium"/>
        </authorList>
    </citation>
    <scope>NUCLEOTIDE SEQUENCE [LARGE SCALE GENOMIC DNA]</scope>
    <source>
        <strain evidence="2">cv. DM1-3 516 R44</strain>
    </source>
</reference>
<dbReference type="PaxDb" id="4113-PGSC0003DMT400090877"/>
<dbReference type="Proteomes" id="UP000011115">
    <property type="component" value="Unassembled WGS sequence"/>
</dbReference>
<keyword evidence="2" id="KW-1185">Reference proteome</keyword>
<dbReference type="OMA" id="IHPHGEA"/>
<evidence type="ECO:0000313" key="2">
    <source>
        <dbReference type="Proteomes" id="UP000011115"/>
    </source>
</evidence>
<dbReference type="InParanoid" id="M1DLE1"/>
<dbReference type="EnsemblPlants" id="PGSC0003DMT400090877">
    <property type="protein sequence ID" value="PGSC0003DMT400090877"/>
    <property type="gene ID" value="PGSC0003DMG400040448"/>
</dbReference>
<reference evidence="1" key="2">
    <citation type="submission" date="2015-06" db="UniProtKB">
        <authorList>
            <consortium name="EnsemblPlants"/>
        </authorList>
    </citation>
    <scope>IDENTIFICATION</scope>
    <source>
        <strain evidence="1">DM1-3 516 R44</strain>
    </source>
</reference>